<sequence length="598" mass="64832">MATAETWRTPPVVLRSQIVGAQLSVILTREPLGTYKAIILRSEFGSQREVLLSSESADTVHRAFELLLVRSADAVQNYITTNGFEYAPVSKKIEDIVIDADGDDNDDDGVSSVSSSEILDDDRDNKDLDDSTLSLSEVESAYESVSEDGIDGRYPRARATHTTPRAYSIRVRRRSRSPRLDDPGFPREGRQQQQQQQRGGPAPPHYHHHSHHLPHHNFPVHRRRSSPTRVPNPPVSAAVVDGPTVRHFPVVGGEPPAPPPRMMHPGGGGGGGGGCSWRHTPPGGPIPPLVMHTNTMNLRPEPAGPPRSHPFQYFSLQAQPPPPPGMKLVPPPPPPPPLQAATAAAILQRHPQAKPPININNGPSPPGLSPSQTVIAQPPPPPPPRSLSSSSSLSSASSTPTLTASPNKPPSPTATPAAIDYRLCIRSRNPNVTGPHGGMQAKQTIDQQWHEQRIILRTPPTRGHIRAAALRFVEFNPDLFSHLSIVNNSNNNNDYSPSCRSPEGFGGGVFGGQQQQHQQHQQQQQQQQQQIQLQLQHLRATLTRAVFRDGESYDLSTYAEDDLGRLCASMCAAGQGGMPLFEVTVSNVGPAGSFFTLS</sequence>
<evidence type="ECO:0000313" key="3">
    <source>
        <dbReference type="Proteomes" id="UP000078576"/>
    </source>
</evidence>
<dbReference type="Proteomes" id="UP000078576">
    <property type="component" value="Unassembled WGS sequence"/>
</dbReference>
<feature type="compositionally biased region" description="Low complexity" evidence="1">
    <location>
        <begin position="191"/>
        <end position="200"/>
    </location>
</feature>
<feature type="compositionally biased region" description="Low complexity" evidence="1">
    <location>
        <begin position="386"/>
        <end position="406"/>
    </location>
</feature>
<feature type="compositionally biased region" description="Basic residues" evidence="1">
    <location>
        <begin position="205"/>
        <end position="226"/>
    </location>
</feature>
<feature type="region of interest" description="Disordered" evidence="1">
    <location>
        <begin position="506"/>
        <end position="525"/>
    </location>
</feature>
<feature type="region of interest" description="Disordered" evidence="1">
    <location>
        <begin position="353"/>
        <end position="416"/>
    </location>
</feature>
<dbReference type="OrthoDB" id="5148182at2759"/>
<feature type="compositionally biased region" description="Acidic residues" evidence="1">
    <location>
        <begin position="100"/>
        <end position="109"/>
    </location>
</feature>
<feature type="region of interest" description="Disordered" evidence="1">
    <location>
        <begin position="100"/>
        <end position="240"/>
    </location>
</feature>
<protein>
    <submittedName>
        <fullName evidence="2">Uncharacterized protein</fullName>
    </submittedName>
</protein>
<feature type="compositionally biased region" description="Low complexity" evidence="1">
    <location>
        <begin position="512"/>
        <end position="525"/>
    </location>
</feature>
<dbReference type="STRING" id="694573.A0A194V4I1"/>
<feature type="compositionally biased region" description="Pro residues" evidence="1">
    <location>
        <begin position="319"/>
        <end position="338"/>
    </location>
</feature>
<dbReference type="AlphaFoldDB" id="A0A194V4I1"/>
<name>A0A194V4I1_CYTMA</name>
<keyword evidence="3" id="KW-1185">Reference proteome</keyword>
<feature type="region of interest" description="Disordered" evidence="1">
    <location>
        <begin position="301"/>
        <end position="339"/>
    </location>
</feature>
<evidence type="ECO:0000313" key="2">
    <source>
        <dbReference type="EMBL" id="KUI58819.1"/>
    </source>
</evidence>
<feature type="compositionally biased region" description="Low complexity" evidence="1">
    <location>
        <begin position="133"/>
        <end position="144"/>
    </location>
</feature>
<feature type="compositionally biased region" description="Basic and acidic residues" evidence="1">
    <location>
        <begin position="178"/>
        <end position="190"/>
    </location>
</feature>
<organism evidence="2 3">
    <name type="scientific">Cytospora mali</name>
    <name type="common">Apple Valsa canker fungus</name>
    <name type="synonym">Valsa mali</name>
    <dbReference type="NCBI Taxonomy" id="578113"/>
    <lineage>
        <taxon>Eukaryota</taxon>
        <taxon>Fungi</taxon>
        <taxon>Dikarya</taxon>
        <taxon>Ascomycota</taxon>
        <taxon>Pezizomycotina</taxon>
        <taxon>Sordariomycetes</taxon>
        <taxon>Sordariomycetidae</taxon>
        <taxon>Diaporthales</taxon>
        <taxon>Cytosporaceae</taxon>
        <taxon>Cytospora</taxon>
    </lineage>
</organism>
<gene>
    <name evidence="2" type="ORF">VP1G_06079</name>
</gene>
<accession>A0A194V4I1</accession>
<evidence type="ECO:0000256" key="1">
    <source>
        <dbReference type="SAM" id="MobiDB-lite"/>
    </source>
</evidence>
<proteinExistence type="predicted"/>
<reference evidence="3" key="1">
    <citation type="submission" date="2014-12" db="EMBL/GenBank/DDBJ databases">
        <title>Genome Sequence of Valsa Canker Pathogens Uncovers a Specific Adaption of Colonization on Woody Bark.</title>
        <authorList>
            <person name="Yin Z."/>
            <person name="Liu H."/>
            <person name="Gao X."/>
            <person name="Li Z."/>
            <person name="Song N."/>
            <person name="Ke X."/>
            <person name="Dai Q."/>
            <person name="Wu Y."/>
            <person name="Sun Y."/>
            <person name="Xu J.-R."/>
            <person name="Kang Z.K."/>
            <person name="Wang L."/>
            <person name="Huang L."/>
        </authorList>
    </citation>
    <scope>NUCLEOTIDE SEQUENCE [LARGE SCALE GENOMIC DNA]</scope>
    <source>
        <strain evidence="3">SXYL134</strain>
    </source>
</reference>
<dbReference type="EMBL" id="KN714719">
    <property type="protein sequence ID" value="KUI58819.1"/>
    <property type="molecule type" value="Genomic_DNA"/>
</dbReference>